<reference evidence="3" key="1">
    <citation type="journal article" date="2019" name="Int. J. Syst. Evol. Microbiol.">
        <title>The Global Catalogue of Microorganisms (GCM) 10K type strain sequencing project: providing services to taxonomists for standard genome sequencing and annotation.</title>
        <authorList>
            <consortium name="The Broad Institute Genomics Platform"/>
            <consortium name="The Broad Institute Genome Sequencing Center for Infectious Disease"/>
            <person name="Wu L."/>
            <person name="Ma J."/>
        </authorList>
    </citation>
    <scope>NUCLEOTIDE SEQUENCE [LARGE SCALE GENOMIC DNA]</scope>
    <source>
        <strain evidence="3">KCTC 52660</strain>
    </source>
</reference>
<proteinExistence type="predicted"/>
<evidence type="ECO:0000313" key="3">
    <source>
        <dbReference type="Proteomes" id="UP001595386"/>
    </source>
</evidence>
<sequence>MADTTSRLTSLKARITELADMADMAGRDREGEARGLAAELSTDLDRLMAERPARPDPHADKPSQAPRAPRDDVERCPVCSLRSFNFQKGSIRESADGGFEAFYRCGSCAHEGWREIK</sequence>
<organism evidence="2 3">
    <name type="scientific">Halomonas tibetensis</name>
    <dbReference type="NCBI Taxonomy" id="2259590"/>
    <lineage>
        <taxon>Bacteria</taxon>
        <taxon>Pseudomonadati</taxon>
        <taxon>Pseudomonadota</taxon>
        <taxon>Gammaproteobacteria</taxon>
        <taxon>Oceanospirillales</taxon>
        <taxon>Halomonadaceae</taxon>
        <taxon>Halomonas</taxon>
    </lineage>
</organism>
<comment type="caution">
    <text evidence="2">The sequence shown here is derived from an EMBL/GenBank/DDBJ whole genome shotgun (WGS) entry which is preliminary data.</text>
</comment>
<dbReference type="Proteomes" id="UP001595386">
    <property type="component" value="Unassembled WGS sequence"/>
</dbReference>
<evidence type="ECO:0008006" key="4">
    <source>
        <dbReference type="Google" id="ProtNLM"/>
    </source>
</evidence>
<feature type="compositionally biased region" description="Basic and acidic residues" evidence="1">
    <location>
        <begin position="44"/>
        <end position="61"/>
    </location>
</feature>
<dbReference type="RefSeq" id="WP_379754790.1">
    <property type="nucleotide sequence ID" value="NZ_JBHRSQ010000007.1"/>
</dbReference>
<keyword evidence="3" id="KW-1185">Reference proteome</keyword>
<evidence type="ECO:0000256" key="1">
    <source>
        <dbReference type="SAM" id="MobiDB-lite"/>
    </source>
</evidence>
<protein>
    <recommendedName>
        <fullName evidence="4">TFIIS-type domain-containing protein</fullName>
    </recommendedName>
</protein>
<accession>A0ABV7B4A5</accession>
<dbReference type="EMBL" id="JBHRSQ010000007">
    <property type="protein sequence ID" value="MFC2991115.1"/>
    <property type="molecule type" value="Genomic_DNA"/>
</dbReference>
<feature type="region of interest" description="Disordered" evidence="1">
    <location>
        <begin position="44"/>
        <end position="73"/>
    </location>
</feature>
<dbReference type="Gene3D" id="2.20.25.10">
    <property type="match status" value="1"/>
</dbReference>
<name>A0ABV7B4A5_9GAMM</name>
<gene>
    <name evidence="2" type="ORF">ACFODV_03600</name>
</gene>
<evidence type="ECO:0000313" key="2">
    <source>
        <dbReference type="EMBL" id="MFC2991115.1"/>
    </source>
</evidence>